<evidence type="ECO:0000313" key="4">
    <source>
        <dbReference type="Proteomes" id="UP000659654"/>
    </source>
</evidence>
<organism evidence="3 5">
    <name type="scientific">Bursaphelenchus xylophilus</name>
    <name type="common">Pinewood nematode worm</name>
    <name type="synonym">Aphelenchoides xylophilus</name>
    <dbReference type="NCBI Taxonomy" id="6326"/>
    <lineage>
        <taxon>Eukaryota</taxon>
        <taxon>Metazoa</taxon>
        <taxon>Ecdysozoa</taxon>
        <taxon>Nematoda</taxon>
        <taxon>Chromadorea</taxon>
        <taxon>Rhabditida</taxon>
        <taxon>Tylenchina</taxon>
        <taxon>Tylenchomorpha</taxon>
        <taxon>Aphelenchoidea</taxon>
        <taxon>Aphelenchoididae</taxon>
        <taxon>Bursaphelenchus</taxon>
    </lineage>
</organism>
<reference evidence="2" key="2">
    <citation type="submission" date="2020-09" db="EMBL/GenBank/DDBJ databases">
        <authorList>
            <person name="Kikuchi T."/>
        </authorList>
    </citation>
    <scope>NUCLEOTIDE SEQUENCE</scope>
    <source>
        <strain evidence="2">Ka4C1</strain>
    </source>
</reference>
<dbReference type="AlphaFoldDB" id="A0A1I7S479"/>
<dbReference type="WBParaSite" id="BXY_0781100.1">
    <property type="protein sequence ID" value="BXY_0781100.1"/>
    <property type="gene ID" value="BXY_0781100"/>
</dbReference>
<evidence type="ECO:0000313" key="2">
    <source>
        <dbReference type="EMBL" id="CAD5227067.1"/>
    </source>
</evidence>
<feature type="region of interest" description="Disordered" evidence="1">
    <location>
        <begin position="1"/>
        <end position="23"/>
    </location>
</feature>
<evidence type="ECO:0000313" key="5">
    <source>
        <dbReference type="WBParaSite" id="BXY_0781100.1"/>
    </source>
</evidence>
<accession>A0A1I7S479</accession>
<reference evidence="5" key="1">
    <citation type="submission" date="2016-11" db="UniProtKB">
        <authorList>
            <consortium name="WormBaseParasite"/>
        </authorList>
    </citation>
    <scope>IDENTIFICATION</scope>
</reference>
<sequence length="86" mass="9206">MGQSRPTPGSPQRDENKAESRVQAPLLCIHSLPPQLFSMSVTSMMNSDETGPGNGAGKYESRKSSKAKCSSSGERGYKIGFVADKQ</sequence>
<evidence type="ECO:0000256" key="1">
    <source>
        <dbReference type="SAM" id="MobiDB-lite"/>
    </source>
</evidence>
<name>A0A1I7S479_BURXY</name>
<dbReference type="EMBL" id="CAJFCV020000004">
    <property type="protein sequence ID" value="CAG9116813.1"/>
    <property type="molecule type" value="Genomic_DNA"/>
</dbReference>
<dbReference type="Proteomes" id="UP000659654">
    <property type="component" value="Unassembled WGS sequence"/>
</dbReference>
<protein>
    <submittedName>
        <fullName evidence="2">(pine wood nematode) hypothetical protein</fullName>
    </submittedName>
</protein>
<proteinExistence type="predicted"/>
<dbReference type="EMBL" id="CAJFDI010000004">
    <property type="protein sequence ID" value="CAD5227067.1"/>
    <property type="molecule type" value="Genomic_DNA"/>
</dbReference>
<dbReference type="Proteomes" id="UP000582659">
    <property type="component" value="Unassembled WGS sequence"/>
</dbReference>
<keyword evidence="4" id="KW-1185">Reference proteome</keyword>
<dbReference type="Proteomes" id="UP000095284">
    <property type="component" value="Unplaced"/>
</dbReference>
<feature type="region of interest" description="Disordered" evidence="1">
    <location>
        <begin position="43"/>
        <end position="86"/>
    </location>
</feature>
<gene>
    <name evidence="2" type="ORF">BXYJ_LOCUS9612</name>
</gene>
<evidence type="ECO:0000313" key="3">
    <source>
        <dbReference type="Proteomes" id="UP000095284"/>
    </source>
</evidence>